<name>A0A1S1MVD3_9GAMM</name>
<protein>
    <submittedName>
        <fullName evidence="2">Iminophenyl-pyruvate dimer synthase VioB</fullName>
    </submittedName>
</protein>
<evidence type="ECO:0000259" key="1">
    <source>
        <dbReference type="Pfam" id="PF12902"/>
    </source>
</evidence>
<organism evidence="2 3">
    <name type="scientific">Pseudoalteromonas amylolytica</name>
    <dbReference type="NCBI Taxonomy" id="1859457"/>
    <lineage>
        <taxon>Bacteria</taxon>
        <taxon>Pseudomonadati</taxon>
        <taxon>Pseudomonadota</taxon>
        <taxon>Gammaproteobacteria</taxon>
        <taxon>Alteromonadales</taxon>
        <taxon>Pseudoalteromonadaceae</taxon>
        <taxon>Pseudoalteromonas</taxon>
    </lineage>
</organism>
<evidence type="ECO:0000313" key="2">
    <source>
        <dbReference type="EMBL" id="OHU88928.1"/>
    </source>
</evidence>
<dbReference type="Pfam" id="PF12902">
    <property type="entry name" value="Ferritin-like"/>
    <property type="match status" value="1"/>
</dbReference>
<keyword evidence="3" id="KW-1185">Reference proteome</keyword>
<dbReference type="OrthoDB" id="726375at2"/>
<dbReference type="Proteomes" id="UP000179786">
    <property type="component" value="Unassembled WGS sequence"/>
</dbReference>
<accession>A0A1S1MVD3</accession>
<gene>
    <name evidence="2" type="ORF">BET10_19140</name>
</gene>
<reference evidence="2 3" key="1">
    <citation type="submission" date="2016-09" db="EMBL/GenBank/DDBJ databases">
        <title>Pseudoalteromonas amylolytica sp. nov., isolated from the surface seawater.</title>
        <authorList>
            <person name="Wu Y.-H."/>
            <person name="Cheng H."/>
            <person name="Jin X.-B."/>
            <person name="Wang C.-S."/>
            <person name="Xu X.-W."/>
        </authorList>
    </citation>
    <scope>NUCLEOTIDE SEQUENCE [LARGE SCALE GENOMIC DNA]</scope>
    <source>
        <strain evidence="2 3">JW1</strain>
    </source>
</reference>
<dbReference type="InterPro" id="IPR030993">
    <property type="entry name" value="VioB"/>
</dbReference>
<dbReference type="GO" id="GO:0003824">
    <property type="term" value="F:catalytic activity"/>
    <property type="evidence" value="ECO:0007669"/>
    <property type="project" value="InterPro"/>
</dbReference>
<dbReference type="Gene3D" id="1.20.1260.10">
    <property type="match status" value="1"/>
</dbReference>
<comment type="caution">
    <text evidence="2">The sequence shown here is derived from an EMBL/GenBank/DDBJ whole genome shotgun (WGS) entry which is preliminary data.</text>
</comment>
<dbReference type="NCBIfam" id="TIGR04492">
    <property type="entry name" value="VioB"/>
    <property type="match status" value="1"/>
</dbReference>
<dbReference type="EMBL" id="MKJU01000030">
    <property type="protein sequence ID" value="OHU88928.1"/>
    <property type="molecule type" value="Genomic_DNA"/>
</dbReference>
<evidence type="ECO:0000313" key="3">
    <source>
        <dbReference type="Proteomes" id="UP000179786"/>
    </source>
</evidence>
<proteinExistence type="predicted"/>
<dbReference type="AlphaFoldDB" id="A0A1S1MVD3"/>
<dbReference type="RefSeq" id="WP_070986841.1">
    <property type="nucleotide sequence ID" value="NZ_MKJU01000030.1"/>
</dbReference>
<keyword evidence="2" id="KW-0670">Pyruvate</keyword>
<feature type="domain" description="Iminophenyl-pyruvate dimer synthase" evidence="1">
    <location>
        <begin position="618"/>
        <end position="840"/>
    </location>
</feature>
<dbReference type="STRING" id="1859457.BET10_19140"/>
<sequence>MSVLDFPRIHFKGVARVNVPTANRNINNTLDIATNTVLHEGQAVDVKMPPKAYHEYLQSLGPKINARGEVDENGQFNLACGYNMMGNNHFSWHDTQITALQIRPGECLQHDPLLGGTLNLWGHYNEYLRTSFNRARWVDNDPTRADSALIYAGQLTVSAPNSEANTAHVLSADIDCTHGVRWLNPGYIEQEQPHAFAADLAAARLFQFTVSKHSKDFLINQLNLESEFLEQLKLALAQPDVKGLVVQYCVSNLSPPTQPNMPVFCDLHGSIGLWREHEMATCPVGRVLQPDNQEHFSNIVLQASQHWLSLNMAISVGHQGYLETLPVESGMPAKLADKVSLGDLKLQSKEGQTLAIIPEALYKNSLECAGIIDIPIELSVSDLANLSLKLVSDQHSWHEVDWYVQGEQHITYMESPNPKSQQKSNQLIDVYSYFRGAPRAINKLASHNCTTDLLYCDAFVETADDGRGQFLVEALSAGSGQIFLGEQHSPIQVRVLSDDWALLDTPDEQVDYDFLYENVMAYYEFIYPFMADKVFSMADKCKCETYARLMWQMCDPNNKHKSYYMPSTREMSQAQSYLFLKYLSNVENSAIPKTLPPCNTELAITGKIKNKAQLIQSLRDAVDLELSIMLQYLYSAYSLPTYASGEQFVKAGRWTNEQLELVNGGSDRRHNSGWRGVLLEIAHEEMIHYLVVNNLLMSLGEPFYAGVPVLGEQAHSTFGLDTDFSFEPFSAQTMAKFVRFEWPTFIPTIGRSIADFYADIKQAFEELPDLYPQGNIYSGGEHHLFLNEVVNRNYPGYQFEVYNRETALFAIEFVTEQGEGVSEQTEQFELSHFNRLRQISKVLNQQDVPFEGAYPVLKNPVFQARAGCNLVTNPQAQSLMRFYKECHELMFQIMMHHFAQTPKGSLRRSRLMNAAIDLMTGILRPLSVHLMTLPSGTPGRNAGPPVPEPVESSIATDYAKGCAQLSQRCADLADMARNLDLIQTPDTQIELLEFFQQQMADLATGNLSREG</sequence>
<dbReference type="InterPro" id="IPR012347">
    <property type="entry name" value="Ferritin-like"/>
</dbReference>
<dbReference type="InterPro" id="IPR026820">
    <property type="entry name" value="VioB/RebD_dom"/>
</dbReference>